<dbReference type="EMBL" id="KN832002">
    <property type="protein sequence ID" value="KIN99735.1"/>
    <property type="molecule type" value="Genomic_DNA"/>
</dbReference>
<keyword evidence="3" id="KW-1185">Reference proteome</keyword>
<keyword evidence="1" id="KW-0732">Signal</keyword>
<proteinExistence type="predicted"/>
<dbReference type="HOGENOM" id="CLU_3051367_0_0_1"/>
<dbReference type="AlphaFoldDB" id="A0A0C3NWJ5"/>
<dbReference type="Proteomes" id="UP000054217">
    <property type="component" value="Unassembled WGS sequence"/>
</dbReference>
<evidence type="ECO:0000313" key="2">
    <source>
        <dbReference type="EMBL" id="KIN99735.1"/>
    </source>
</evidence>
<evidence type="ECO:0000313" key="3">
    <source>
        <dbReference type="Proteomes" id="UP000054217"/>
    </source>
</evidence>
<dbReference type="InParanoid" id="A0A0C3NWJ5"/>
<organism evidence="2 3">
    <name type="scientific">Pisolithus tinctorius Marx 270</name>
    <dbReference type="NCBI Taxonomy" id="870435"/>
    <lineage>
        <taxon>Eukaryota</taxon>
        <taxon>Fungi</taxon>
        <taxon>Dikarya</taxon>
        <taxon>Basidiomycota</taxon>
        <taxon>Agaricomycotina</taxon>
        <taxon>Agaricomycetes</taxon>
        <taxon>Agaricomycetidae</taxon>
        <taxon>Boletales</taxon>
        <taxon>Sclerodermatineae</taxon>
        <taxon>Pisolithaceae</taxon>
        <taxon>Pisolithus</taxon>
    </lineage>
</organism>
<accession>A0A0C3NWJ5</accession>
<sequence>MEDKLIETFVCVWFLSRCLLLNLLSKSLGADYFEGIIGRICLGLRGDIECQHNC</sequence>
<reference evidence="2 3" key="1">
    <citation type="submission" date="2014-04" db="EMBL/GenBank/DDBJ databases">
        <authorList>
            <consortium name="DOE Joint Genome Institute"/>
            <person name="Kuo A."/>
            <person name="Kohler A."/>
            <person name="Costa M.D."/>
            <person name="Nagy L.G."/>
            <person name="Floudas D."/>
            <person name="Copeland A."/>
            <person name="Barry K.W."/>
            <person name="Cichocki N."/>
            <person name="Veneault-Fourrey C."/>
            <person name="LaButti K."/>
            <person name="Lindquist E.A."/>
            <person name="Lipzen A."/>
            <person name="Lundell T."/>
            <person name="Morin E."/>
            <person name="Murat C."/>
            <person name="Sun H."/>
            <person name="Tunlid A."/>
            <person name="Henrissat B."/>
            <person name="Grigoriev I.V."/>
            <person name="Hibbett D.S."/>
            <person name="Martin F."/>
            <person name="Nordberg H.P."/>
            <person name="Cantor M.N."/>
            <person name="Hua S.X."/>
        </authorList>
    </citation>
    <scope>NUCLEOTIDE SEQUENCE [LARGE SCALE GENOMIC DNA]</scope>
    <source>
        <strain evidence="2 3">Marx 270</strain>
    </source>
</reference>
<reference evidence="3" key="2">
    <citation type="submission" date="2015-01" db="EMBL/GenBank/DDBJ databases">
        <title>Evolutionary Origins and Diversification of the Mycorrhizal Mutualists.</title>
        <authorList>
            <consortium name="DOE Joint Genome Institute"/>
            <consortium name="Mycorrhizal Genomics Consortium"/>
            <person name="Kohler A."/>
            <person name="Kuo A."/>
            <person name="Nagy L.G."/>
            <person name="Floudas D."/>
            <person name="Copeland A."/>
            <person name="Barry K.W."/>
            <person name="Cichocki N."/>
            <person name="Veneault-Fourrey C."/>
            <person name="LaButti K."/>
            <person name="Lindquist E.A."/>
            <person name="Lipzen A."/>
            <person name="Lundell T."/>
            <person name="Morin E."/>
            <person name="Murat C."/>
            <person name="Riley R."/>
            <person name="Ohm R."/>
            <person name="Sun H."/>
            <person name="Tunlid A."/>
            <person name="Henrissat B."/>
            <person name="Grigoriev I.V."/>
            <person name="Hibbett D.S."/>
            <person name="Martin F."/>
        </authorList>
    </citation>
    <scope>NUCLEOTIDE SEQUENCE [LARGE SCALE GENOMIC DNA]</scope>
    <source>
        <strain evidence="3">Marx 270</strain>
    </source>
</reference>
<evidence type="ECO:0000256" key="1">
    <source>
        <dbReference type="SAM" id="SignalP"/>
    </source>
</evidence>
<feature type="signal peptide" evidence="1">
    <location>
        <begin position="1"/>
        <end position="29"/>
    </location>
</feature>
<feature type="chain" id="PRO_5002167799" evidence="1">
    <location>
        <begin position="30"/>
        <end position="54"/>
    </location>
</feature>
<name>A0A0C3NWJ5_PISTI</name>
<protein>
    <submittedName>
        <fullName evidence="2">Uncharacterized protein</fullName>
    </submittedName>
</protein>
<gene>
    <name evidence="2" type="ORF">M404DRAFT_1004452</name>
</gene>